<dbReference type="InterPro" id="IPR036628">
    <property type="entry name" value="Clp_N_dom_sf"/>
</dbReference>
<evidence type="ECO:0000256" key="2">
    <source>
        <dbReference type="ARBA" id="ARBA00022737"/>
    </source>
</evidence>
<accession>A0A835R7C0</accession>
<gene>
    <name evidence="5" type="ORF">HPP92_011623</name>
</gene>
<evidence type="ECO:0000313" key="6">
    <source>
        <dbReference type="Proteomes" id="UP000639772"/>
    </source>
</evidence>
<reference evidence="5 6" key="1">
    <citation type="journal article" date="2020" name="Nat. Food">
        <title>A phased Vanilla planifolia genome enables genetic improvement of flavour and production.</title>
        <authorList>
            <person name="Hasing T."/>
            <person name="Tang H."/>
            <person name="Brym M."/>
            <person name="Khazi F."/>
            <person name="Huang T."/>
            <person name="Chambers A.H."/>
        </authorList>
    </citation>
    <scope>NUCLEOTIDE SEQUENCE [LARGE SCALE GENOMIC DNA]</scope>
    <source>
        <tissue evidence="5">Leaf</tissue>
    </source>
</reference>
<dbReference type="Gene3D" id="1.10.1780.10">
    <property type="entry name" value="Clp, N-terminal domain"/>
    <property type="match status" value="1"/>
</dbReference>
<dbReference type="InterPro" id="IPR004176">
    <property type="entry name" value="Clp_R_N"/>
</dbReference>
<protein>
    <recommendedName>
        <fullName evidence="4">Clp R domain-containing protein</fullName>
    </recommendedName>
</protein>
<evidence type="ECO:0000256" key="3">
    <source>
        <dbReference type="PROSITE-ProRule" id="PRU01251"/>
    </source>
</evidence>
<feature type="domain" description="Clp R" evidence="4">
    <location>
        <begin position="8"/>
        <end position="174"/>
    </location>
</feature>
<organism evidence="5 6">
    <name type="scientific">Vanilla planifolia</name>
    <name type="common">Vanilla</name>
    <dbReference type="NCBI Taxonomy" id="51239"/>
    <lineage>
        <taxon>Eukaryota</taxon>
        <taxon>Viridiplantae</taxon>
        <taxon>Streptophyta</taxon>
        <taxon>Embryophyta</taxon>
        <taxon>Tracheophyta</taxon>
        <taxon>Spermatophyta</taxon>
        <taxon>Magnoliopsida</taxon>
        <taxon>Liliopsida</taxon>
        <taxon>Asparagales</taxon>
        <taxon>Orchidaceae</taxon>
        <taxon>Vanilloideae</taxon>
        <taxon>Vanilleae</taxon>
        <taxon>Vanilla</taxon>
    </lineage>
</organism>
<evidence type="ECO:0000313" key="5">
    <source>
        <dbReference type="EMBL" id="KAG0483539.1"/>
    </source>
</evidence>
<sequence>MRREAYTLEQALASEAATTVTQAVSLARKRGHLQVTPVHVATAMLSSPTSLLRAACLRSHSHPLQCKALELCFGVALNRLSAASSSELLLERSRNGHQHLPSLSNSLVAAFKRALAHQRRGFVERQSHALLNVRVELEQLVISILDDPSVSRVMMEAGLSSTQVKLNLEQEHGPANPDKLNEGCGALPVLMEDVSRSNSSSVRREDVISIMETMLARKKISICVVGEFLSNSEAAVRGLMDMVHKGEIPESLSGLLFINFQLSTFANMAADEVHHKVEELKKCNLKRAAVLYLGDLSWASECMSKCGEKKKGFHCPMETAFREIGKLACGECFEGEAIDNRNLWLISLANYTTYIRCRNGEPSLETLLGLHPLTVPAGSLNLSHMYHGEKQSHRKRNREIVIDPKTNHCITNSYGSISCCPTSWLQLSKEENKEKNHQGFVPLEDMFRSRTCNPQERMEKSSSVELVYPSSFPHKPENNPNSPSSSGILDAEYLPMFTHFSAENLKKLCTMLERKFHCQKEIIPNIASTILHCRSGMVRRKDRNKEDTWLFFHGEDSQGKEKVASELASVVFGTNKRLSSIRLNPCSYSISSETSLGYIQRFVEAMRDNAHGVFLLEDIEKLDSNGYKCLKNAILTGSIQGPNGEDVGMGDAIIVLSCKNYGSSASACSLHVNPKEEIGEGNRQGCEHLDLNVSAAEDVQDLSLNEMDLLEMVDGNIVFEVDNEL</sequence>
<dbReference type="PANTHER" id="PTHR43572">
    <property type="entry name" value="CHAPERONE PROTEIN CLPD, CHLOROPLASTIC"/>
    <property type="match status" value="1"/>
</dbReference>
<keyword evidence="2 3" id="KW-0677">Repeat</keyword>
<dbReference type="Proteomes" id="UP000639772">
    <property type="component" value="Unassembled WGS sequence"/>
</dbReference>
<evidence type="ECO:0000256" key="1">
    <source>
        <dbReference type="ARBA" id="ARBA00008675"/>
    </source>
</evidence>
<dbReference type="InterPro" id="IPR051650">
    <property type="entry name" value="SL_signaling_regulator"/>
</dbReference>
<comment type="caution">
    <text evidence="5">The sequence shown here is derived from an EMBL/GenBank/DDBJ whole genome shotgun (WGS) entry which is preliminary data.</text>
</comment>
<dbReference type="InterPro" id="IPR058680">
    <property type="entry name" value="NBD_SMAX1-like"/>
</dbReference>
<dbReference type="EMBL" id="JADCNM010000005">
    <property type="protein sequence ID" value="KAG0483539.1"/>
    <property type="molecule type" value="Genomic_DNA"/>
</dbReference>
<dbReference type="PANTHER" id="PTHR43572:SF31">
    <property type="entry name" value="PROTEIN SMAX1-LIKE 3"/>
    <property type="match status" value="1"/>
</dbReference>
<comment type="similarity">
    <text evidence="1">Belongs to the ClpA/ClpB family.</text>
</comment>
<name>A0A835R7C0_VANPL</name>
<dbReference type="SUPFAM" id="SSF52540">
    <property type="entry name" value="P-loop containing nucleoside triphosphate hydrolases"/>
    <property type="match status" value="1"/>
</dbReference>
<proteinExistence type="inferred from homology"/>
<dbReference type="Gene3D" id="3.40.50.300">
    <property type="entry name" value="P-loop containing nucleotide triphosphate hydrolases"/>
    <property type="match status" value="1"/>
</dbReference>
<dbReference type="AlphaFoldDB" id="A0A835R7C0"/>
<dbReference type="InterPro" id="IPR027417">
    <property type="entry name" value="P-loop_NTPase"/>
</dbReference>
<evidence type="ECO:0000259" key="4">
    <source>
        <dbReference type="PROSITE" id="PS51903"/>
    </source>
</evidence>
<dbReference type="OrthoDB" id="750498at2759"/>
<dbReference type="SUPFAM" id="SSF81923">
    <property type="entry name" value="Double Clp-N motif"/>
    <property type="match status" value="1"/>
</dbReference>
<dbReference type="PROSITE" id="PS51903">
    <property type="entry name" value="CLP_R"/>
    <property type="match status" value="1"/>
</dbReference>
<dbReference type="Pfam" id="PF23569">
    <property type="entry name" value="NBD_SMAX1"/>
    <property type="match status" value="1"/>
</dbReference>